<dbReference type="Gene3D" id="3.20.20.150">
    <property type="entry name" value="Divalent-metal-dependent TIM barrel enzymes"/>
    <property type="match status" value="1"/>
</dbReference>
<evidence type="ECO:0000313" key="3">
    <source>
        <dbReference type="Proteomes" id="UP000254051"/>
    </source>
</evidence>
<reference evidence="3" key="1">
    <citation type="submission" date="2017-07" db="EMBL/GenBank/DDBJ databases">
        <authorList>
            <person name="Varghese N."/>
            <person name="Submissions S."/>
        </authorList>
    </citation>
    <scope>NUCLEOTIDE SEQUENCE [LARGE SCALE GENOMIC DNA]</scope>
    <source>
        <strain evidence="3">NLAE-zl-C134</strain>
    </source>
</reference>
<dbReference type="PANTHER" id="PTHR12110">
    <property type="entry name" value="HYDROXYPYRUVATE ISOMERASE"/>
    <property type="match status" value="1"/>
</dbReference>
<dbReference type="InterPro" id="IPR013022">
    <property type="entry name" value="Xyl_isomerase-like_TIM-brl"/>
</dbReference>
<dbReference type="EMBL" id="UHJJ01000008">
    <property type="protein sequence ID" value="SUQ14911.1"/>
    <property type="molecule type" value="Genomic_DNA"/>
</dbReference>
<name>A0A315ZUG6_9FIRM</name>
<sequence>MTKIGIHFGYFNRDWNTDFIQQIEHIKRLGLDILEVAPAPLLALSKEERDRIAETAKANQITLTFSVGLNASQDLASEDASIRENGIRFTKDTFQIMHEMGSNIYSGVDIGAWNQTFTTGVTDKLPYLSRSAESMKEIMKSAEELGITVGVEVVNRYESSLVNTAAEAMAYVDMVGSPNCKILLDTYHMNIEEDSFSDAIRLVGDRLAHFHVGESNRRPPSPHGRMPWDEITGALKDINYTGAIVMEPFIKMGGEVGRDIKVWRDISQNASNEEMDQLVRDAAAMLREKMS</sequence>
<dbReference type="PANTHER" id="PTHR12110:SF41">
    <property type="entry name" value="INOSOSE DEHYDRATASE"/>
    <property type="match status" value="1"/>
</dbReference>
<dbReference type="Pfam" id="PF01261">
    <property type="entry name" value="AP_endonuc_2"/>
    <property type="match status" value="1"/>
</dbReference>
<feature type="domain" description="Xylose isomerase-like TIM barrel" evidence="1">
    <location>
        <begin position="24"/>
        <end position="261"/>
    </location>
</feature>
<dbReference type="SUPFAM" id="SSF51658">
    <property type="entry name" value="Xylose isomerase-like"/>
    <property type="match status" value="1"/>
</dbReference>
<gene>
    <name evidence="2" type="ORF">SAMN05216529_108136</name>
</gene>
<dbReference type="InterPro" id="IPR036237">
    <property type="entry name" value="Xyl_isomerase-like_sf"/>
</dbReference>
<keyword evidence="3" id="KW-1185">Reference proteome</keyword>
<dbReference type="InterPro" id="IPR050312">
    <property type="entry name" value="IolE/XylAMocC-like"/>
</dbReference>
<evidence type="ECO:0000313" key="2">
    <source>
        <dbReference type="EMBL" id="SUQ14911.1"/>
    </source>
</evidence>
<evidence type="ECO:0000259" key="1">
    <source>
        <dbReference type="Pfam" id="PF01261"/>
    </source>
</evidence>
<dbReference type="AlphaFoldDB" id="A0A315ZUG6"/>
<dbReference type="RefSeq" id="WP_181392849.1">
    <property type="nucleotide sequence ID" value="NZ_QGDS01000008.1"/>
</dbReference>
<organism evidence="2 3">
    <name type="scientific">Faecalicatena contorta</name>
    <dbReference type="NCBI Taxonomy" id="39482"/>
    <lineage>
        <taxon>Bacteria</taxon>
        <taxon>Bacillati</taxon>
        <taxon>Bacillota</taxon>
        <taxon>Clostridia</taxon>
        <taxon>Lachnospirales</taxon>
        <taxon>Lachnospiraceae</taxon>
        <taxon>Faecalicatena</taxon>
    </lineage>
</organism>
<accession>A0A315ZUG6</accession>
<dbReference type="Proteomes" id="UP000254051">
    <property type="component" value="Unassembled WGS sequence"/>
</dbReference>
<proteinExistence type="predicted"/>
<protein>
    <submittedName>
        <fullName evidence="2">D-tagatose 3-epimerase</fullName>
    </submittedName>
</protein>